<gene>
    <name evidence="3" type="ORF">RM574_23650</name>
</gene>
<evidence type="ECO:0000259" key="2">
    <source>
        <dbReference type="SMART" id="SM00829"/>
    </source>
</evidence>
<dbReference type="GO" id="GO:0016491">
    <property type="term" value="F:oxidoreductase activity"/>
    <property type="evidence" value="ECO:0007669"/>
    <property type="project" value="UniProtKB-KW"/>
</dbReference>
<dbReference type="InterPro" id="IPR051603">
    <property type="entry name" value="Zinc-ADH_QOR/CCCR"/>
</dbReference>
<keyword evidence="3" id="KW-0560">Oxidoreductase</keyword>
<dbReference type="PANTHER" id="PTHR44154:SF1">
    <property type="entry name" value="QUINONE OXIDOREDUCTASE"/>
    <property type="match status" value="1"/>
</dbReference>
<accession>A0ABD5ECV3</accession>
<dbReference type="AlphaFoldDB" id="A0ABD5ECV3"/>
<feature type="domain" description="Enoyl reductase (ER)" evidence="2">
    <location>
        <begin position="10"/>
        <end position="302"/>
    </location>
</feature>
<evidence type="ECO:0000256" key="1">
    <source>
        <dbReference type="ARBA" id="ARBA00022857"/>
    </source>
</evidence>
<proteinExistence type="predicted"/>
<dbReference type="Proteomes" id="UP001183607">
    <property type="component" value="Unassembled WGS sequence"/>
</dbReference>
<dbReference type="Pfam" id="PF08240">
    <property type="entry name" value="ADH_N"/>
    <property type="match status" value="1"/>
</dbReference>
<dbReference type="Gene3D" id="3.40.50.720">
    <property type="entry name" value="NAD(P)-binding Rossmann-like Domain"/>
    <property type="match status" value="1"/>
</dbReference>
<dbReference type="SUPFAM" id="SSF50129">
    <property type="entry name" value="GroES-like"/>
    <property type="match status" value="1"/>
</dbReference>
<dbReference type="Pfam" id="PF00107">
    <property type="entry name" value="ADH_zinc_N"/>
    <property type="match status" value="1"/>
</dbReference>
<reference evidence="4" key="1">
    <citation type="submission" date="2023-07" db="EMBL/GenBank/DDBJ databases">
        <title>30 novel species of actinomycetes from the DSMZ collection.</title>
        <authorList>
            <person name="Nouioui I."/>
        </authorList>
    </citation>
    <scope>NUCLEOTIDE SEQUENCE [LARGE SCALE GENOMIC DNA]</scope>
    <source>
        <strain evidence="4">DSM 41982</strain>
    </source>
</reference>
<dbReference type="PANTHER" id="PTHR44154">
    <property type="entry name" value="QUINONE OXIDOREDUCTASE"/>
    <property type="match status" value="1"/>
</dbReference>
<name>A0ABD5ECV3_9ACTN</name>
<dbReference type="InterPro" id="IPR013154">
    <property type="entry name" value="ADH-like_N"/>
</dbReference>
<evidence type="ECO:0000313" key="3">
    <source>
        <dbReference type="EMBL" id="MDT0418483.1"/>
    </source>
</evidence>
<dbReference type="InterPro" id="IPR036291">
    <property type="entry name" value="NAD(P)-bd_dom_sf"/>
</dbReference>
<dbReference type="Gene3D" id="3.90.180.10">
    <property type="entry name" value="Medium-chain alcohol dehydrogenases, catalytic domain"/>
    <property type="match status" value="1"/>
</dbReference>
<dbReference type="InterPro" id="IPR013149">
    <property type="entry name" value="ADH-like_C"/>
</dbReference>
<dbReference type="SUPFAM" id="SSF51735">
    <property type="entry name" value="NAD(P)-binding Rossmann-fold domains"/>
    <property type="match status" value="1"/>
</dbReference>
<dbReference type="InterPro" id="IPR020843">
    <property type="entry name" value="ER"/>
</dbReference>
<dbReference type="InterPro" id="IPR011032">
    <property type="entry name" value="GroES-like_sf"/>
</dbReference>
<evidence type="ECO:0000313" key="4">
    <source>
        <dbReference type="Proteomes" id="UP001183607"/>
    </source>
</evidence>
<dbReference type="CDD" id="cd05289">
    <property type="entry name" value="MDR_like_2"/>
    <property type="match status" value="1"/>
</dbReference>
<dbReference type="EMBL" id="JAVRER010000046">
    <property type="protein sequence ID" value="MDT0418483.1"/>
    <property type="molecule type" value="Genomic_DNA"/>
</dbReference>
<organism evidence="3 4">
    <name type="scientific">Streptomyces evansiae</name>
    <dbReference type="NCBI Taxonomy" id="3075535"/>
    <lineage>
        <taxon>Bacteria</taxon>
        <taxon>Bacillati</taxon>
        <taxon>Actinomycetota</taxon>
        <taxon>Actinomycetes</taxon>
        <taxon>Kitasatosporales</taxon>
        <taxon>Streptomycetaceae</taxon>
        <taxon>Streptomyces</taxon>
    </lineage>
</organism>
<dbReference type="RefSeq" id="WP_093854174.1">
    <property type="nucleotide sequence ID" value="NZ_JAVRER010000046.1"/>
</dbReference>
<dbReference type="EC" id="1.-.-.-" evidence="3"/>
<dbReference type="SMART" id="SM00829">
    <property type="entry name" value="PKS_ER"/>
    <property type="match status" value="1"/>
</dbReference>
<sequence length="306" mass="31922">MRAVQIEKFGGPEELRFVETDTPEPGPGQVRIAVRACGTNPADWAVREGMLGGPLPQGTGFEVAGVVDALGAGVEGVSVGDRVFGNVRFGTRTSGAAEYTVLDHWSFVPGSLSFAQAAAISMAGETAVRALDEVGVTGGQTVFINGASGAVGQLATQVAVQRGARVIGTSGAAKAARMRELGAEVVAHGDGLEERVRELAPQGVDRVVDIGPGGQLPLLISLAGGDTSHVVTVTDFQNADTYGVRASGRENTVFRYDALQPLADDIAAGRISFPVWRVEPWEKIAEVQETIRSGRSEGKTVLRVSE</sequence>
<keyword evidence="1" id="KW-0521">NADP</keyword>
<protein>
    <submittedName>
        <fullName evidence="3">NADP-dependent oxidoreductase</fullName>
        <ecNumber evidence="3">1.-.-.-</ecNumber>
    </submittedName>
</protein>
<comment type="caution">
    <text evidence="3">The sequence shown here is derived from an EMBL/GenBank/DDBJ whole genome shotgun (WGS) entry which is preliminary data.</text>
</comment>